<dbReference type="GO" id="GO:0006935">
    <property type="term" value="P:chemotaxis"/>
    <property type="evidence" value="ECO:0007669"/>
    <property type="project" value="UniProtKB-KW"/>
</dbReference>
<dbReference type="SUPFAM" id="SSF103039">
    <property type="entry name" value="CheC-like"/>
    <property type="match status" value="1"/>
</dbReference>
<dbReference type="AlphaFoldDB" id="U7DB53"/>
<evidence type="ECO:0008006" key="4">
    <source>
        <dbReference type="Google" id="ProtNLM"/>
    </source>
</evidence>
<accession>U7DB53</accession>
<keyword evidence="3" id="KW-1185">Reference proteome</keyword>
<dbReference type="EMBL" id="ASJR01000011">
    <property type="protein sequence ID" value="ERP31645.1"/>
    <property type="molecule type" value="Genomic_DNA"/>
</dbReference>
<dbReference type="Proteomes" id="UP000017148">
    <property type="component" value="Unassembled WGS sequence"/>
</dbReference>
<name>U7DB53_9BACT</name>
<dbReference type="RefSeq" id="WP_022636964.1">
    <property type="nucleotide sequence ID" value="NZ_ASJR01000011.1"/>
</dbReference>
<gene>
    <name evidence="2" type="ORF">CALK_1509</name>
</gene>
<evidence type="ECO:0000313" key="3">
    <source>
        <dbReference type="Proteomes" id="UP000017148"/>
    </source>
</evidence>
<evidence type="ECO:0000313" key="2">
    <source>
        <dbReference type="EMBL" id="ERP31645.1"/>
    </source>
</evidence>
<reference evidence="2 3" key="1">
    <citation type="journal article" date="2013" name="Environ. Microbiol.">
        <title>Genome analysis of Chitinivibrio alkaliphilus gen. nov., sp. nov., a novel extremely haloalkaliphilic anaerobic chitinolytic bacterium from the candidate phylum Termite Group 3.</title>
        <authorList>
            <person name="Sorokin D.Y."/>
            <person name="Gumerov V.M."/>
            <person name="Rakitin A.L."/>
            <person name="Beletsky A.V."/>
            <person name="Damste J.S."/>
            <person name="Muyzer G."/>
            <person name="Mardanov A.V."/>
            <person name="Ravin N.V."/>
        </authorList>
    </citation>
    <scope>NUCLEOTIDE SEQUENCE [LARGE SCALE GENOMIC DNA]</scope>
    <source>
        <strain evidence="2 3">ACht1</strain>
    </source>
</reference>
<dbReference type="STRING" id="1313304.CALK_1509"/>
<evidence type="ECO:0000256" key="1">
    <source>
        <dbReference type="ARBA" id="ARBA00022500"/>
    </source>
</evidence>
<keyword evidence="1" id="KW-0145">Chemotaxis</keyword>
<comment type="caution">
    <text evidence="2">The sequence shown here is derived from an EMBL/GenBank/DDBJ whole genome shotgun (WGS) entry which is preliminary data.</text>
</comment>
<dbReference type="InterPro" id="IPR028976">
    <property type="entry name" value="CheC-like_sf"/>
</dbReference>
<organism evidence="2 3">
    <name type="scientific">Chitinivibrio alkaliphilus ACht1</name>
    <dbReference type="NCBI Taxonomy" id="1313304"/>
    <lineage>
        <taxon>Bacteria</taxon>
        <taxon>Pseudomonadati</taxon>
        <taxon>Fibrobacterota</taxon>
        <taxon>Chitinivibrionia</taxon>
        <taxon>Chitinivibrionales</taxon>
        <taxon>Chitinivibrionaceae</taxon>
        <taxon>Chitinivibrio</taxon>
    </lineage>
</organism>
<sequence>MADMAVVLKEIHDEICSAAVHTVESLLNVDVSVGEDWEVRERLTGKYDHIITLGCSNSDYQGVIMVAVDDAGAREYGESHEEIVDIFGEIANTYCGMLMDQKGVKEKIGILSQAIPMYAAKQTFFPRAAAASGSVITEDGVAIHIGFAIRGFMTLLNM</sequence>
<proteinExistence type="predicted"/>
<protein>
    <recommendedName>
        <fullName evidence="4">Chemotaxis phosphatase CheX-like domain-containing protein</fullName>
    </recommendedName>
</protein>